<gene>
    <name evidence="2" type="ORF">EDS130_LOCUS6542</name>
    <name evidence="3" type="ORF">XAT740_LOCUS16714</name>
</gene>
<evidence type="ECO:0000313" key="4">
    <source>
        <dbReference type="Proteomes" id="UP000663828"/>
    </source>
</evidence>
<dbReference type="Proteomes" id="UP000663852">
    <property type="component" value="Unassembled WGS sequence"/>
</dbReference>
<evidence type="ECO:0008006" key="5">
    <source>
        <dbReference type="Google" id="ProtNLM"/>
    </source>
</evidence>
<dbReference type="OrthoDB" id="10060404at2759"/>
<accession>A0A814LR30</accession>
<evidence type="ECO:0000313" key="3">
    <source>
        <dbReference type="EMBL" id="CAF1069231.1"/>
    </source>
</evidence>
<evidence type="ECO:0000313" key="2">
    <source>
        <dbReference type="EMBL" id="CAF0835093.1"/>
    </source>
</evidence>
<evidence type="ECO:0000256" key="1">
    <source>
        <dbReference type="SAM" id="Phobius"/>
    </source>
</evidence>
<keyword evidence="1" id="KW-0812">Transmembrane</keyword>
<feature type="transmembrane region" description="Helical" evidence="1">
    <location>
        <begin position="161"/>
        <end position="185"/>
    </location>
</feature>
<sequence length="328" mass="37150">MLSTTKMKTSERVSIDDTLRDFKISKIFSISTQNDVTVSNDNESTSLASDKIHRRNPLTVRQETRTLDDIFLSETTLADLQLSEMPGLHNMEQWKRIATRIGQKSPPLSRQYYQTAVSLTGAQDGQVSQVLTSYRRPGRTETEQETSLEPLSKLKSKRRKVIISLFIFAILVMIVVAIVVTVILVRKPKNLTTDYYSGSIVVRARFDPALLSTSSTLAKNYEREFCTLISTTLSDRKTKYAIFYSTCNVYNYRNGSIIGDFTLGFTRYQNATRLNAFLDRTIVNGQLFGGTITLIMFNSTTDINTNATDYDTDYDQQTSLNSKALTQY</sequence>
<protein>
    <recommendedName>
        <fullName evidence="5">SEA domain-containing protein</fullName>
    </recommendedName>
</protein>
<dbReference type="AlphaFoldDB" id="A0A814LR30"/>
<keyword evidence="1" id="KW-1133">Transmembrane helix</keyword>
<keyword evidence="4" id="KW-1185">Reference proteome</keyword>
<keyword evidence="1" id="KW-0472">Membrane</keyword>
<organism evidence="3 4">
    <name type="scientific">Adineta ricciae</name>
    <name type="common">Rotifer</name>
    <dbReference type="NCBI Taxonomy" id="249248"/>
    <lineage>
        <taxon>Eukaryota</taxon>
        <taxon>Metazoa</taxon>
        <taxon>Spiralia</taxon>
        <taxon>Gnathifera</taxon>
        <taxon>Rotifera</taxon>
        <taxon>Eurotatoria</taxon>
        <taxon>Bdelloidea</taxon>
        <taxon>Adinetida</taxon>
        <taxon>Adinetidae</taxon>
        <taxon>Adineta</taxon>
    </lineage>
</organism>
<dbReference type="EMBL" id="CAJNOJ010000019">
    <property type="protein sequence ID" value="CAF0835093.1"/>
    <property type="molecule type" value="Genomic_DNA"/>
</dbReference>
<name>A0A814LR30_ADIRI</name>
<reference evidence="3" key="1">
    <citation type="submission" date="2021-02" db="EMBL/GenBank/DDBJ databases">
        <authorList>
            <person name="Nowell W R."/>
        </authorList>
    </citation>
    <scope>NUCLEOTIDE SEQUENCE</scope>
</reference>
<dbReference type="Proteomes" id="UP000663828">
    <property type="component" value="Unassembled WGS sequence"/>
</dbReference>
<dbReference type="EMBL" id="CAJNOR010001072">
    <property type="protein sequence ID" value="CAF1069231.1"/>
    <property type="molecule type" value="Genomic_DNA"/>
</dbReference>
<proteinExistence type="predicted"/>
<comment type="caution">
    <text evidence="3">The sequence shown here is derived from an EMBL/GenBank/DDBJ whole genome shotgun (WGS) entry which is preliminary data.</text>
</comment>